<keyword evidence="4" id="KW-1003">Cell membrane</keyword>
<dbReference type="RefSeq" id="WP_013020151.1">
    <property type="nucleotide sequence ID" value="NC_013947.1"/>
</dbReference>
<feature type="transmembrane region" description="Helical" evidence="11">
    <location>
        <begin position="272"/>
        <end position="293"/>
    </location>
</feature>
<comment type="function">
    <text evidence="9">May be a proton symporter involved in the uptake of osmolytes such as proline and glycine betaine.</text>
</comment>
<keyword evidence="14" id="KW-1185">Reference proteome</keyword>
<evidence type="ECO:0000256" key="7">
    <source>
        <dbReference type="ARBA" id="ARBA00022989"/>
    </source>
</evidence>
<dbReference type="GO" id="GO:0005886">
    <property type="term" value="C:plasma membrane"/>
    <property type="evidence" value="ECO:0007669"/>
    <property type="project" value="UniProtKB-SubCell"/>
</dbReference>
<name>D3Q9N4_STANL</name>
<dbReference type="HOGENOM" id="CLU_001265_39_0_11"/>
<comment type="similarity">
    <text evidence="2">Belongs to the major facilitator superfamily. Metabolite:H+ Symporter (MHS) family (TC 2.A.1.6) family.</text>
</comment>
<dbReference type="KEGG" id="sna:Snas_4939"/>
<protein>
    <recommendedName>
        <fullName evidence="10">Putative proline/betaine transporter</fullName>
    </recommendedName>
</protein>
<evidence type="ECO:0000256" key="5">
    <source>
        <dbReference type="ARBA" id="ARBA00022692"/>
    </source>
</evidence>
<feature type="transmembrane region" description="Helical" evidence="11">
    <location>
        <begin position="337"/>
        <end position="357"/>
    </location>
</feature>
<dbReference type="eggNOG" id="COG0477">
    <property type="taxonomic scope" value="Bacteria"/>
</dbReference>
<dbReference type="Proteomes" id="UP000000844">
    <property type="component" value="Chromosome"/>
</dbReference>
<evidence type="ECO:0000256" key="8">
    <source>
        <dbReference type="ARBA" id="ARBA00023136"/>
    </source>
</evidence>
<keyword evidence="5 11" id="KW-0812">Transmembrane</keyword>
<feature type="transmembrane region" description="Helical" evidence="11">
    <location>
        <begin position="214"/>
        <end position="233"/>
    </location>
</feature>
<accession>D3Q9N4</accession>
<feature type="transmembrane region" description="Helical" evidence="11">
    <location>
        <begin position="402"/>
        <end position="425"/>
    </location>
</feature>
<keyword evidence="3" id="KW-0813">Transport</keyword>
<dbReference type="InterPro" id="IPR020846">
    <property type="entry name" value="MFS_dom"/>
</dbReference>
<dbReference type="EMBL" id="CP001778">
    <property type="protein sequence ID" value="ADD44580.1"/>
    <property type="molecule type" value="Genomic_DNA"/>
</dbReference>
<dbReference type="PROSITE" id="PS00217">
    <property type="entry name" value="SUGAR_TRANSPORT_2"/>
    <property type="match status" value="1"/>
</dbReference>
<keyword evidence="6" id="KW-0769">Symport</keyword>
<comment type="subcellular location">
    <subcellularLocation>
        <location evidence="1">Cell membrane</location>
        <topology evidence="1">Multi-pass membrane protein</topology>
    </subcellularLocation>
</comment>
<evidence type="ECO:0000313" key="13">
    <source>
        <dbReference type="EMBL" id="ADD44580.1"/>
    </source>
</evidence>
<dbReference type="PROSITE" id="PS00216">
    <property type="entry name" value="SUGAR_TRANSPORT_1"/>
    <property type="match status" value="1"/>
</dbReference>
<feature type="transmembrane region" description="Helical" evidence="11">
    <location>
        <begin position="431"/>
        <end position="450"/>
    </location>
</feature>
<keyword evidence="8 11" id="KW-0472">Membrane</keyword>
<feature type="transmembrane region" description="Helical" evidence="11">
    <location>
        <begin position="78"/>
        <end position="102"/>
    </location>
</feature>
<evidence type="ECO:0000256" key="2">
    <source>
        <dbReference type="ARBA" id="ARBA00008240"/>
    </source>
</evidence>
<dbReference type="OrthoDB" id="9066401at2"/>
<evidence type="ECO:0000256" key="11">
    <source>
        <dbReference type="SAM" id="Phobius"/>
    </source>
</evidence>
<sequence length="493" mass="52964">MQVATVMPQRVQTWWDGFLAKRGRPLTTGDITVVKPPELKRATAAASVGNCMEWYDFGVFSYLTATIGAVFYPSGNPVAQLLASFATFSVAFLVRPLGGLFFGPLGDRIGRTKVLAATMVLMAVGTFAIGFIPSYASIGIAAPILLLLARMLQGFSTGGEYGGASTFTAEYAPDRRRGYFCSFLDFGTFIGYAIGSGVVTLMTLALSETAMLSWGWRIPFLVAGPLGLIGLYIRLKLEDTPAYQQQEEAVEAAEPPVAHPIRTTVRDHWRPLLVCMGLVLLYNVTNYMVTAYLPTYLTQELGQRAHIADMFILAAMVLVVVTITFIGRASDRYGRKVTFNIGAVGLVVLALPCFWMMRAGGVVLPLAGVLVLALLLAFFAGTSAATLPALFPTRIRYTAMAVGFNISVAAFGGTTPLVTEALVAWSGDLMVPAYYLMAAGAIGLIAIAYLPETAGLPLAGAQPQVVSSGEARELVMVTREYFTRLLPPRRKLA</sequence>
<dbReference type="InterPro" id="IPR036259">
    <property type="entry name" value="MFS_trans_sf"/>
</dbReference>
<dbReference type="STRING" id="446470.Snas_4939"/>
<dbReference type="InterPro" id="IPR005829">
    <property type="entry name" value="Sugar_transporter_CS"/>
</dbReference>
<organism evidence="13 14">
    <name type="scientific">Stackebrandtia nassauensis (strain DSM 44728 / CIP 108903 / NRRL B-16338 / NBRC 102104 / LLR-40K-21)</name>
    <dbReference type="NCBI Taxonomy" id="446470"/>
    <lineage>
        <taxon>Bacteria</taxon>
        <taxon>Bacillati</taxon>
        <taxon>Actinomycetota</taxon>
        <taxon>Actinomycetes</taxon>
        <taxon>Glycomycetales</taxon>
        <taxon>Glycomycetaceae</taxon>
        <taxon>Stackebrandtia</taxon>
    </lineage>
</organism>
<evidence type="ECO:0000256" key="6">
    <source>
        <dbReference type="ARBA" id="ARBA00022847"/>
    </source>
</evidence>
<dbReference type="CDD" id="cd17366">
    <property type="entry name" value="MFS_ProP"/>
    <property type="match status" value="1"/>
</dbReference>
<evidence type="ECO:0000256" key="3">
    <source>
        <dbReference type="ARBA" id="ARBA00022448"/>
    </source>
</evidence>
<feature type="transmembrane region" description="Helical" evidence="11">
    <location>
        <begin position="179"/>
        <end position="202"/>
    </location>
</feature>
<evidence type="ECO:0000256" key="4">
    <source>
        <dbReference type="ARBA" id="ARBA00022475"/>
    </source>
</evidence>
<dbReference type="SUPFAM" id="SSF103473">
    <property type="entry name" value="MFS general substrate transporter"/>
    <property type="match status" value="1"/>
</dbReference>
<dbReference type="PANTHER" id="PTHR43528">
    <property type="entry name" value="ALPHA-KETOGLUTARATE PERMEASE"/>
    <property type="match status" value="1"/>
</dbReference>
<evidence type="ECO:0000256" key="1">
    <source>
        <dbReference type="ARBA" id="ARBA00004651"/>
    </source>
</evidence>
<reference evidence="13 14" key="1">
    <citation type="journal article" date="2009" name="Stand. Genomic Sci.">
        <title>Complete genome sequence of Stackebrandtia nassauensis type strain (LLR-40K-21).</title>
        <authorList>
            <person name="Munk C."/>
            <person name="Lapidus A."/>
            <person name="Copeland A."/>
            <person name="Jando M."/>
            <person name="Mayilraj S."/>
            <person name="Glavina Del Rio T."/>
            <person name="Nolan M."/>
            <person name="Chen F."/>
            <person name="Lucas S."/>
            <person name="Tice H."/>
            <person name="Cheng J.F."/>
            <person name="Han C."/>
            <person name="Detter J.C."/>
            <person name="Bruce D."/>
            <person name="Goodwin L."/>
            <person name="Chain P."/>
            <person name="Pitluck S."/>
            <person name="Goker M."/>
            <person name="Ovchinikova G."/>
            <person name="Pati A."/>
            <person name="Ivanova N."/>
            <person name="Mavromatis K."/>
            <person name="Chen A."/>
            <person name="Palaniappan K."/>
            <person name="Land M."/>
            <person name="Hauser L."/>
            <person name="Chang Y.J."/>
            <person name="Jeffries C.D."/>
            <person name="Bristow J."/>
            <person name="Eisen J.A."/>
            <person name="Markowitz V."/>
            <person name="Hugenholtz P."/>
            <person name="Kyrpides N.C."/>
            <person name="Klenk H.P."/>
        </authorList>
    </citation>
    <scope>NUCLEOTIDE SEQUENCE [LARGE SCALE GENOMIC DNA]</scope>
    <source>
        <strain evidence="14">DSM 44728 / CIP 108903 / NRRL B-16338 / NBRC 102104 / LLR-40K-21</strain>
    </source>
</reference>
<evidence type="ECO:0000256" key="10">
    <source>
        <dbReference type="ARBA" id="ARBA00039918"/>
    </source>
</evidence>
<feature type="domain" description="Major facilitator superfamily (MFS) profile" evidence="12">
    <location>
        <begin position="42"/>
        <end position="455"/>
    </location>
</feature>
<dbReference type="FunFam" id="1.20.1250.20:FF:000001">
    <property type="entry name" value="Dicarboxylate MFS transporter"/>
    <property type="match status" value="1"/>
</dbReference>
<dbReference type="Gene3D" id="1.20.1250.20">
    <property type="entry name" value="MFS general substrate transporter like domains"/>
    <property type="match status" value="1"/>
</dbReference>
<feature type="transmembrane region" description="Helical" evidence="11">
    <location>
        <begin position="363"/>
        <end position="390"/>
    </location>
</feature>
<dbReference type="PANTHER" id="PTHR43528:SF1">
    <property type="entry name" value="ALPHA-KETOGLUTARATE PERMEASE"/>
    <property type="match status" value="1"/>
</dbReference>
<dbReference type="AlphaFoldDB" id="D3Q9N4"/>
<feature type="transmembrane region" description="Helical" evidence="11">
    <location>
        <begin position="114"/>
        <end position="132"/>
    </location>
</feature>
<evidence type="ECO:0000259" key="12">
    <source>
        <dbReference type="PROSITE" id="PS50850"/>
    </source>
</evidence>
<dbReference type="GO" id="GO:0015293">
    <property type="term" value="F:symporter activity"/>
    <property type="evidence" value="ECO:0007669"/>
    <property type="project" value="UniProtKB-KW"/>
</dbReference>
<dbReference type="InterPro" id="IPR051084">
    <property type="entry name" value="H+-coupled_symporters"/>
</dbReference>
<proteinExistence type="inferred from homology"/>
<dbReference type="InterPro" id="IPR011701">
    <property type="entry name" value="MFS"/>
</dbReference>
<dbReference type="PROSITE" id="PS50850">
    <property type="entry name" value="MFS"/>
    <property type="match status" value="1"/>
</dbReference>
<keyword evidence="7 11" id="KW-1133">Transmembrane helix</keyword>
<evidence type="ECO:0000313" key="14">
    <source>
        <dbReference type="Proteomes" id="UP000000844"/>
    </source>
</evidence>
<gene>
    <name evidence="13" type="ordered locus">Snas_4939</name>
</gene>
<feature type="transmembrane region" description="Helical" evidence="11">
    <location>
        <begin position="305"/>
        <end position="325"/>
    </location>
</feature>
<dbReference type="Pfam" id="PF07690">
    <property type="entry name" value="MFS_1"/>
    <property type="match status" value="1"/>
</dbReference>
<evidence type="ECO:0000256" key="9">
    <source>
        <dbReference type="ARBA" id="ARBA00037295"/>
    </source>
</evidence>